<feature type="domain" description="UspA" evidence="2">
    <location>
        <begin position="2"/>
        <end position="136"/>
    </location>
</feature>
<protein>
    <submittedName>
        <fullName evidence="3">Universal stress protein</fullName>
    </submittedName>
</protein>
<evidence type="ECO:0000259" key="2">
    <source>
        <dbReference type="Pfam" id="PF00582"/>
    </source>
</evidence>
<proteinExistence type="inferred from homology"/>
<dbReference type="RefSeq" id="WP_224828896.1">
    <property type="nucleotide sequence ID" value="NZ_JAIVEF010000012.1"/>
</dbReference>
<dbReference type="InterPro" id="IPR006016">
    <property type="entry name" value="UspA"/>
</dbReference>
<dbReference type="AlphaFoldDB" id="A0ABD5Q9C8"/>
<dbReference type="InterPro" id="IPR006015">
    <property type="entry name" value="Universal_stress_UspA"/>
</dbReference>
<reference evidence="3 4" key="1">
    <citation type="journal article" date="2019" name="Int. J. Syst. Evol. Microbiol.">
        <title>The Global Catalogue of Microorganisms (GCM) 10K type strain sequencing project: providing services to taxonomists for standard genome sequencing and annotation.</title>
        <authorList>
            <consortium name="The Broad Institute Genomics Platform"/>
            <consortium name="The Broad Institute Genome Sequencing Center for Infectious Disease"/>
            <person name="Wu L."/>
            <person name="Ma J."/>
        </authorList>
    </citation>
    <scope>NUCLEOTIDE SEQUENCE [LARGE SCALE GENOMIC DNA]</scope>
    <source>
        <strain evidence="3 4">CGMCC 1.15824</strain>
    </source>
</reference>
<name>A0ABD5Q9C8_9EURY</name>
<dbReference type="Pfam" id="PF00582">
    <property type="entry name" value="Usp"/>
    <property type="match status" value="1"/>
</dbReference>
<dbReference type="PANTHER" id="PTHR46268">
    <property type="entry name" value="STRESS RESPONSE PROTEIN NHAX"/>
    <property type="match status" value="1"/>
</dbReference>
<dbReference type="SUPFAM" id="SSF52402">
    <property type="entry name" value="Adenine nucleotide alpha hydrolases-like"/>
    <property type="match status" value="1"/>
</dbReference>
<accession>A0ABD5Q9C8</accession>
<gene>
    <name evidence="3" type="ORF">ACFPFO_00955</name>
</gene>
<dbReference type="Gene3D" id="3.40.50.620">
    <property type="entry name" value="HUPs"/>
    <property type="match status" value="1"/>
</dbReference>
<evidence type="ECO:0000313" key="4">
    <source>
        <dbReference type="Proteomes" id="UP001595925"/>
    </source>
</evidence>
<evidence type="ECO:0000313" key="3">
    <source>
        <dbReference type="EMBL" id="MFC4986365.1"/>
    </source>
</evidence>
<dbReference type="InterPro" id="IPR014729">
    <property type="entry name" value="Rossmann-like_a/b/a_fold"/>
</dbReference>
<dbReference type="CDD" id="cd23659">
    <property type="entry name" value="USP_At3g01520-like"/>
    <property type="match status" value="1"/>
</dbReference>
<dbReference type="Proteomes" id="UP001595925">
    <property type="component" value="Unassembled WGS sequence"/>
</dbReference>
<evidence type="ECO:0000256" key="1">
    <source>
        <dbReference type="ARBA" id="ARBA00008791"/>
    </source>
</evidence>
<comment type="caution">
    <text evidence="3">The sequence shown here is derived from an EMBL/GenBank/DDBJ whole genome shotgun (WGS) entry which is preliminary data.</text>
</comment>
<sequence length="136" mass="14920">MTVLVAYDGSAPARKAVEYAFDEYDDDIVLLRVVEVADSFTSMSLQAVQEVLGRRRADASEELREEVTDRIDADAEYEIDVVSGEPAREIVAYAEDHDVDRIVVGSHGREGVSRVLLGSVAEGVVRRAPVTVIVVR</sequence>
<keyword evidence="4" id="KW-1185">Reference proteome</keyword>
<dbReference type="PRINTS" id="PR01438">
    <property type="entry name" value="UNVRSLSTRESS"/>
</dbReference>
<dbReference type="EMBL" id="JBHSJG010000004">
    <property type="protein sequence ID" value="MFC4986365.1"/>
    <property type="molecule type" value="Genomic_DNA"/>
</dbReference>
<dbReference type="PANTHER" id="PTHR46268:SF24">
    <property type="entry name" value="UNIVERSAL STRESS PROTEIN"/>
    <property type="match status" value="1"/>
</dbReference>
<comment type="similarity">
    <text evidence="1">Belongs to the universal stress protein A family.</text>
</comment>
<organism evidence="3 4">
    <name type="scientific">Saliphagus infecundisoli</name>
    <dbReference type="NCBI Taxonomy" id="1849069"/>
    <lineage>
        <taxon>Archaea</taxon>
        <taxon>Methanobacteriati</taxon>
        <taxon>Methanobacteriota</taxon>
        <taxon>Stenosarchaea group</taxon>
        <taxon>Halobacteria</taxon>
        <taxon>Halobacteriales</taxon>
        <taxon>Natrialbaceae</taxon>
        <taxon>Saliphagus</taxon>
    </lineage>
</organism>